<dbReference type="PANTHER" id="PTHR37817">
    <property type="entry name" value="N-ACETYLTRANSFERASE EIS"/>
    <property type="match status" value="1"/>
</dbReference>
<dbReference type="InterPro" id="IPR051554">
    <property type="entry name" value="Acetyltransferase_Eis"/>
</dbReference>
<dbReference type="GO" id="GO:0034069">
    <property type="term" value="F:aminoglycoside N-acetyltransferase activity"/>
    <property type="evidence" value="ECO:0007669"/>
    <property type="project" value="TreeGrafter"/>
</dbReference>
<dbReference type="InterPro" id="IPR036527">
    <property type="entry name" value="SCP2_sterol-bd_dom_sf"/>
</dbReference>
<dbReference type="InterPro" id="IPR016181">
    <property type="entry name" value="Acyl_CoA_acyltransferase"/>
</dbReference>
<dbReference type="RefSeq" id="WP_109350283.1">
    <property type="nucleotide sequence ID" value="NZ_BJUE01000025.1"/>
</dbReference>
<gene>
    <name evidence="3" type="ORF">DFR61_12927</name>
    <name evidence="2" type="ORF">NCTC10597_01623</name>
</gene>
<dbReference type="Proteomes" id="UP000294641">
    <property type="component" value="Unassembled WGS sequence"/>
</dbReference>
<dbReference type="InterPro" id="IPR041380">
    <property type="entry name" value="Acetyltransf_17"/>
</dbReference>
<dbReference type="EMBL" id="UGNP01000001">
    <property type="protein sequence ID" value="STX09916.1"/>
    <property type="molecule type" value="Genomic_DNA"/>
</dbReference>
<evidence type="ECO:0000313" key="4">
    <source>
        <dbReference type="Proteomes" id="UP000254330"/>
    </source>
</evidence>
<dbReference type="PANTHER" id="PTHR37817:SF1">
    <property type="entry name" value="N-ACETYLTRANSFERASE EIS"/>
    <property type="match status" value="1"/>
</dbReference>
<proteinExistence type="predicted"/>
<dbReference type="Pfam" id="PF13527">
    <property type="entry name" value="Acetyltransf_9"/>
    <property type="match status" value="1"/>
</dbReference>
<keyword evidence="2" id="KW-0808">Transferase</keyword>
<dbReference type="PROSITE" id="PS51186">
    <property type="entry name" value="GNAT"/>
    <property type="match status" value="1"/>
</dbReference>
<evidence type="ECO:0000313" key="2">
    <source>
        <dbReference type="EMBL" id="STX09916.1"/>
    </source>
</evidence>
<dbReference type="GO" id="GO:0030649">
    <property type="term" value="P:aminoglycoside antibiotic catabolic process"/>
    <property type="evidence" value="ECO:0007669"/>
    <property type="project" value="TreeGrafter"/>
</dbReference>
<reference evidence="3 5" key="2">
    <citation type="submission" date="2019-03" db="EMBL/GenBank/DDBJ databases">
        <title>Genomic Encyclopedia of Type Strains, Phase IV (KMG-IV): sequencing the most valuable type-strain genomes for metagenomic binning, comparative biology and taxonomic classification.</title>
        <authorList>
            <person name="Goeker M."/>
        </authorList>
    </citation>
    <scope>NUCLEOTIDE SEQUENCE [LARGE SCALE GENOMIC DNA]</scope>
    <source>
        <strain evidence="3 5">DSM 20580</strain>
    </source>
</reference>
<sequence>MPKQELELREIKIEEMDQFIKLLNYVFQVNVSIHKDRLFVNAKSKQFQEGTAMGWFDRDQLVSQILNLPFQVNIHGHIYDMGGLTAVGTYPEYASHGLMHRLILKSLSNMRSEGQSISYLFPYSIPYYRNKGFEIISDIVEYQMKDTQMPRYQNIEGQVRRVQVGHEDVKNIYTLYSKQTHGAMVRNAIAWNEKFQESYWEEKFEGSDAQLQAAVYYDSENDEPVGYLFYRIMEENFYVDELVYLTNEARKGLWNFIHAHKSMVYHVFGKTGGTEAIAFLMQDSEIKQSLSPYFMARIVDVEMFMKQFPFNKSDFSVRLSIDDPLAAWNHGTFEISSVNGEVNISKLSDELDETIPSVTIQTLTTMMLGYLRPQYLYSIERLVVENEDEIDLFEELIPNNVPCFIDYF</sequence>
<comment type="caution">
    <text evidence="2">The sequence shown here is derived from an EMBL/GenBank/DDBJ whole genome shotgun (WGS) entry which is preliminary data.</text>
</comment>
<evidence type="ECO:0000259" key="1">
    <source>
        <dbReference type="PROSITE" id="PS51186"/>
    </source>
</evidence>
<dbReference type="Gene3D" id="3.40.630.30">
    <property type="match status" value="2"/>
</dbReference>
<dbReference type="EMBL" id="SNZG01000029">
    <property type="protein sequence ID" value="TDR35755.1"/>
    <property type="molecule type" value="Genomic_DNA"/>
</dbReference>
<evidence type="ECO:0000313" key="3">
    <source>
        <dbReference type="EMBL" id="TDR35755.1"/>
    </source>
</evidence>
<dbReference type="InterPro" id="IPR000182">
    <property type="entry name" value="GNAT_dom"/>
</dbReference>
<evidence type="ECO:0000313" key="5">
    <source>
        <dbReference type="Proteomes" id="UP000294641"/>
    </source>
</evidence>
<reference evidence="2 4" key="1">
    <citation type="submission" date="2018-06" db="EMBL/GenBank/DDBJ databases">
        <authorList>
            <consortium name="Pathogen Informatics"/>
            <person name="Doyle S."/>
        </authorList>
    </citation>
    <scope>NUCLEOTIDE SEQUENCE [LARGE SCALE GENOMIC DNA]</scope>
    <source>
        <strain evidence="2 4">NCTC10597</strain>
    </source>
</reference>
<protein>
    <submittedName>
        <fullName evidence="2 3">Acetyltransferase</fullName>
    </submittedName>
</protein>
<feature type="domain" description="N-acetyltransferase" evidence="1">
    <location>
        <begin position="6"/>
        <end position="154"/>
    </location>
</feature>
<dbReference type="SUPFAM" id="SSF55729">
    <property type="entry name" value="Acyl-CoA N-acyltransferases (Nat)"/>
    <property type="match status" value="1"/>
</dbReference>
<dbReference type="Pfam" id="PF13530">
    <property type="entry name" value="SCP2_2"/>
    <property type="match status" value="1"/>
</dbReference>
<organism evidence="2 4">
    <name type="scientific">Kurthia zopfii</name>
    <dbReference type="NCBI Taxonomy" id="1650"/>
    <lineage>
        <taxon>Bacteria</taxon>
        <taxon>Bacillati</taxon>
        <taxon>Bacillota</taxon>
        <taxon>Bacilli</taxon>
        <taxon>Bacillales</taxon>
        <taxon>Caryophanaceae</taxon>
        <taxon>Kurthia</taxon>
    </lineage>
</organism>
<dbReference type="SUPFAM" id="SSF55718">
    <property type="entry name" value="SCP-like"/>
    <property type="match status" value="1"/>
</dbReference>
<keyword evidence="5" id="KW-1185">Reference proteome</keyword>
<dbReference type="Gene3D" id="3.30.1050.10">
    <property type="entry name" value="SCP2 sterol-binding domain"/>
    <property type="match status" value="1"/>
</dbReference>
<dbReference type="OrthoDB" id="9768284at2"/>
<dbReference type="InterPro" id="IPR025559">
    <property type="entry name" value="Eis_dom"/>
</dbReference>
<dbReference type="Proteomes" id="UP000254330">
    <property type="component" value="Unassembled WGS sequence"/>
</dbReference>
<name>A0A2U3AAX4_9BACL</name>
<dbReference type="Pfam" id="PF17668">
    <property type="entry name" value="Acetyltransf_17"/>
    <property type="match status" value="1"/>
</dbReference>
<dbReference type="AlphaFoldDB" id="A0A2U3AAX4"/>
<accession>A0A2U3AAX4</accession>